<dbReference type="Proteomes" id="UP000323454">
    <property type="component" value="Unassembled WGS sequence"/>
</dbReference>
<dbReference type="PANTHER" id="PTHR24220">
    <property type="entry name" value="IMPORT ATP-BINDING PROTEIN"/>
    <property type="match status" value="1"/>
</dbReference>
<dbReference type="GO" id="GO:0016887">
    <property type="term" value="F:ATP hydrolysis activity"/>
    <property type="evidence" value="ECO:0007669"/>
    <property type="project" value="InterPro"/>
</dbReference>
<protein>
    <submittedName>
        <fullName evidence="4">ATP-binding cassette domain-containing protein</fullName>
    </submittedName>
</protein>
<keyword evidence="5" id="KW-1185">Reference proteome</keyword>
<dbReference type="OrthoDB" id="9802264at2"/>
<dbReference type="GO" id="GO:0005886">
    <property type="term" value="C:plasma membrane"/>
    <property type="evidence" value="ECO:0007669"/>
    <property type="project" value="TreeGrafter"/>
</dbReference>
<evidence type="ECO:0000313" key="5">
    <source>
        <dbReference type="Proteomes" id="UP000323454"/>
    </source>
</evidence>
<dbReference type="Gene3D" id="3.40.50.300">
    <property type="entry name" value="P-loop containing nucleotide triphosphate hydrolases"/>
    <property type="match status" value="1"/>
</dbReference>
<dbReference type="GO" id="GO:0005524">
    <property type="term" value="F:ATP binding"/>
    <property type="evidence" value="ECO:0007669"/>
    <property type="project" value="UniProtKB-KW"/>
</dbReference>
<dbReference type="PROSITE" id="PS50893">
    <property type="entry name" value="ABC_TRANSPORTER_2"/>
    <property type="match status" value="1"/>
</dbReference>
<evidence type="ECO:0000259" key="3">
    <source>
        <dbReference type="PROSITE" id="PS50893"/>
    </source>
</evidence>
<dbReference type="InterPro" id="IPR017871">
    <property type="entry name" value="ABC_transporter-like_CS"/>
</dbReference>
<dbReference type="SUPFAM" id="SSF52540">
    <property type="entry name" value="P-loop containing nucleoside triphosphate hydrolases"/>
    <property type="match status" value="1"/>
</dbReference>
<gene>
    <name evidence="4" type="ORF">F0L68_38005</name>
</gene>
<dbReference type="EMBL" id="VUOB01000085">
    <property type="protein sequence ID" value="KAA2251262.1"/>
    <property type="molecule type" value="Genomic_DNA"/>
</dbReference>
<dbReference type="InterPro" id="IPR003593">
    <property type="entry name" value="AAA+_ATPase"/>
</dbReference>
<evidence type="ECO:0000313" key="4">
    <source>
        <dbReference type="EMBL" id="KAA2251262.1"/>
    </source>
</evidence>
<dbReference type="InterPro" id="IPR027417">
    <property type="entry name" value="P-loop_NTPase"/>
</dbReference>
<dbReference type="SMART" id="SM00382">
    <property type="entry name" value="AAA"/>
    <property type="match status" value="1"/>
</dbReference>
<dbReference type="InterPro" id="IPR003439">
    <property type="entry name" value="ABC_transporter-like_ATP-bd"/>
</dbReference>
<evidence type="ECO:0000256" key="1">
    <source>
        <dbReference type="ARBA" id="ARBA00022741"/>
    </source>
</evidence>
<comment type="caution">
    <text evidence="4">The sequence shown here is derived from an EMBL/GenBank/DDBJ whole genome shotgun (WGS) entry which is preliminary data.</text>
</comment>
<reference evidence="4 5" key="1">
    <citation type="submission" date="2019-09" db="EMBL/GenBank/DDBJ databases">
        <title>Goodfellowia gen. nov., a new genus of the Pseudonocardineae related to Actinoalloteichus, containing Goodfellowia coeruleoviolacea gen. nov., comb. nov. gen. nov., comb. nov.</title>
        <authorList>
            <person name="Labeda D."/>
        </authorList>
    </citation>
    <scope>NUCLEOTIDE SEQUENCE [LARGE SCALE GENOMIC DNA]</scope>
    <source>
        <strain evidence="4 5">AN110305</strain>
    </source>
</reference>
<accession>A0A5B2WKQ3</accession>
<keyword evidence="1" id="KW-0547">Nucleotide-binding</keyword>
<proteinExistence type="predicted"/>
<organism evidence="4 5">
    <name type="scientific">Solihabitans fulvus</name>
    <dbReference type="NCBI Taxonomy" id="1892852"/>
    <lineage>
        <taxon>Bacteria</taxon>
        <taxon>Bacillati</taxon>
        <taxon>Actinomycetota</taxon>
        <taxon>Actinomycetes</taxon>
        <taxon>Pseudonocardiales</taxon>
        <taxon>Pseudonocardiaceae</taxon>
        <taxon>Solihabitans</taxon>
    </lineage>
</organism>
<sequence length="217" mass="22437">MSASGVTRSFRPSGGVPVDVLRGVDLDVYPGELVALVGSSGSGKSALLALLAGFDEPDGGAVRLPEGAPAWSVLAVLPQSFGLFEELTLEENAAAPLLFGPAGGDPAEALDRAGTILDRLGVGALARRYPAEISLGQRQRVALARALVVRPTLLLADEPTAHLDHRTIEVVVDLLLEYTAGGGACLVATHDPAITRRADRRLQMKDGAVVDVGGNGF</sequence>
<dbReference type="AlphaFoldDB" id="A0A5B2WKQ3"/>
<reference evidence="4 5" key="2">
    <citation type="submission" date="2019-09" db="EMBL/GenBank/DDBJ databases">
        <authorList>
            <person name="Jin C."/>
        </authorList>
    </citation>
    <scope>NUCLEOTIDE SEQUENCE [LARGE SCALE GENOMIC DNA]</scope>
    <source>
        <strain evidence="4 5">AN110305</strain>
    </source>
</reference>
<dbReference type="InterPro" id="IPR015854">
    <property type="entry name" value="ABC_transpr_LolD-like"/>
</dbReference>
<dbReference type="GO" id="GO:0022857">
    <property type="term" value="F:transmembrane transporter activity"/>
    <property type="evidence" value="ECO:0007669"/>
    <property type="project" value="TreeGrafter"/>
</dbReference>
<name>A0A5B2WKQ3_9PSEU</name>
<feature type="domain" description="ABC transporter" evidence="3">
    <location>
        <begin position="1"/>
        <end position="217"/>
    </location>
</feature>
<dbReference type="PROSITE" id="PS00211">
    <property type="entry name" value="ABC_TRANSPORTER_1"/>
    <property type="match status" value="1"/>
</dbReference>
<dbReference type="Pfam" id="PF00005">
    <property type="entry name" value="ABC_tran"/>
    <property type="match status" value="1"/>
</dbReference>
<keyword evidence="2 4" id="KW-0067">ATP-binding</keyword>
<evidence type="ECO:0000256" key="2">
    <source>
        <dbReference type="ARBA" id="ARBA00022840"/>
    </source>
</evidence>